<gene>
    <name evidence="1" type="ORF">RM844_13550</name>
</gene>
<protein>
    <submittedName>
        <fullName evidence="1">Uncharacterized protein</fullName>
    </submittedName>
</protein>
<accession>A0ABU2JQP9</accession>
<organism evidence="1 2">
    <name type="scientific">Streptomyces chisholmiae</name>
    <dbReference type="NCBI Taxonomy" id="3075540"/>
    <lineage>
        <taxon>Bacteria</taxon>
        <taxon>Bacillati</taxon>
        <taxon>Actinomycetota</taxon>
        <taxon>Actinomycetes</taxon>
        <taxon>Kitasatosporales</taxon>
        <taxon>Streptomycetaceae</taxon>
        <taxon>Streptomyces</taxon>
    </lineage>
</organism>
<dbReference type="Proteomes" id="UP001183410">
    <property type="component" value="Unassembled WGS sequence"/>
</dbReference>
<evidence type="ECO:0000313" key="1">
    <source>
        <dbReference type="EMBL" id="MDT0267310.1"/>
    </source>
</evidence>
<sequence length="266" mass="29145">MPEEPNPFPDVWSLVPPGATDWLRELCGDGLTGFMPPAMPDAVWVLNAMYEHELGPHEASYDEYHRARLADGSTQPHVVGGIDLDAVSIVTGGGLGRARHPGPGWRRLRWAELARRTGDPIVPDGLMPSYRCFPSAKKAGSWPPNMLPPTEGSLDRETWHRLIATLTEHSPAGPATRCLAYYSPLTLGATDFDTPHVRAGRLGDAQLLYDQSDAGFSPSNLWPVDRSWLLCTDYDLWATKVAGSPTLIDALLNDSEIEAVRLPWAS</sequence>
<evidence type="ECO:0000313" key="2">
    <source>
        <dbReference type="Proteomes" id="UP001183410"/>
    </source>
</evidence>
<dbReference type="EMBL" id="JAVREO010000007">
    <property type="protein sequence ID" value="MDT0267310.1"/>
    <property type="molecule type" value="Genomic_DNA"/>
</dbReference>
<name>A0ABU2JQP9_9ACTN</name>
<keyword evidence="2" id="KW-1185">Reference proteome</keyword>
<comment type="caution">
    <text evidence="1">The sequence shown here is derived from an EMBL/GenBank/DDBJ whole genome shotgun (WGS) entry which is preliminary data.</text>
</comment>
<dbReference type="RefSeq" id="WP_311667371.1">
    <property type="nucleotide sequence ID" value="NZ_JAVREO010000007.1"/>
</dbReference>
<reference evidence="2" key="1">
    <citation type="submission" date="2023-07" db="EMBL/GenBank/DDBJ databases">
        <title>30 novel species of actinomycetes from the DSMZ collection.</title>
        <authorList>
            <person name="Nouioui I."/>
        </authorList>
    </citation>
    <scope>NUCLEOTIDE SEQUENCE [LARGE SCALE GENOMIC DNA]</scope>
    <source>
        <strain evidence="2">DSM 44915</strain>
    </source>
</reference>
<proteinExistence type="predicted"/>